<dbReference type="AlphaFoldDB" id="A0A267HQF4"/>
<evidence type="ECO:0000256" key="1">
    <source>
        <dbReference type="SAM" id="Phobius"/>
    </source>
</evidence>
<organism evidence="2 3">
    <name type="scientific">Enterococcus canintestini</name>
    <dbReference type="NCBI Taxonomy" id="317010"/>
    <lineage>
        <taxon>Bacteria</taxon>
        <taxon>Bacillati</taxon>
        <taxon>Bacillota</taxon>
        <taxon>Bacilli</taxon>
        <taxon>Lactobacillales</taxon>
        <taxon>Enterococcaceae</taxon>
        <taxon>Enterococcus</taxon>
    </lineage>
</organism>
<proteinExistence type="predicted"/>
<dbReference type="Pfam" id="PF10825">
    <property type="entry name" value="DUF2752"/>
    <property type="match status" value="1"/>
</dbReference>
<evidence type="ECO:0000313" key="3">
    <source>
        <dbReference type="Proteomes" id="UP000216797"/>
    </source>
</evidence>
<keyword evidence="1" id="KW-0812">Transmembrane</keyword>
<keyword evidence="1" id="KW-0472">Membrane</keyword>
<dbReference type="OrthoDB" id="9815897at2"/>
<keyword evidence="3" id="KW-1185">Reference proteome</keyword>
<feature type="transmembrane region" description="Helical" evidence="1">
    <location>
        <begin position="70"/>
        <end position="89"/>
    </location>
</feature>
<dbReference type="RefSeq" id="WP_071864718.1">
    <property type="nucleotide sequence ID" value="NZ_JBHLVQ010000012.1"/>
</dbReference>
<dbReference type="EMBL" id="LHUG01000006">
    <property type="protein sequence ID" value="PAB00457.1"/>
    <property type="molecule type" value="Genomic_DNA"/>
</dbReference>
<feature type="transmembrane region" description="Helical" evidence="1">
    <location>
        <begin position="38"/>
        <end position="58"/>
    </location>
</feature>
<reference evidence="2 3" key="1">
    <citation type="submission" date="2015-08" db="EMBL/GenBank/DDBJ databases">
        <title>Enterococcus genome sequence.</title>
        <authorList>
            <person name="Acedo J.Z."/>
            <person name="Vederas J.C."/>
        </authorList>
    </citation>
    <scope>NUCLEOTIDE SEQUENCE [LARGE SCALE GENOMIC DNA]</scope>
    <source>
        <strain evidence="2 3">49</strain>
    </source>
</reference>
<sequence length="115" mass="13238">MVGLLECPLKAVTGLPCPVCGMTRAFIHLAQGDITTAFYYHPLFWVIILLVLLYGVSLKKAVIARLLTNKYWWIGIISLFLVVYSYRMVQYFPHQAPLDFNFNAFLPRLWQIIAT</sequence>
<protein>
    <recommendedName>
        <fullName evidence="4">DUF2752 domain-containing protein</fullName>
    </recommendedName>
</protein>
<dbReference type="Proteomes" id="UP000216797">
    <property type="component" value="Unassembled WGS sequence"/>
</dbReference>
<comment type="caution">
    <text evidence="2">The sequence shown here is derived from an EMBL/GenBank/DDBJ whole genome shotgun (WGS) entry which is preliminary data.</text>
</comment>
<dbReference type="InterPro" id="IPR021215">
    <property type="entry name" value="DUF2752"/>
</dbReference>
<evidence type="ECO:0008006" key="4">
    <source>
        <dbReference type="Google" id="ProtNLM"/>
    </source>
</evidence>
<name>A0A267HQF4_9ENTE</name>
<keyword evidence="1" id="KW-1133">Transmembrane helix</keyword>
<accession>A0A267HQF4</accession>
<evidence type="ECO:0000313" key="2">
    <source>
        <dbReference type="EMBL" id="PAB00457.1"/>
    </source>
</evidence>
<gene>
    <name evidence="2" type="ORF">AKL21_08170</name>
</gene>